<accession>A0AAC9HUY3</accession>
<dbReference type="Pfam" id="PF00486">
    <property type="entry name" value="Trans_reg_C"/>
    <property type="match status" value="1"/>
</dbReference>
<feature type="domain" description="OmpR/PhoB-type" evidence="6">
    <location>
        <begin position="1"/>
        <end position="98"/>
    </location>
</feature>
<sequence>MIRFSVLNRLETRTELGSWIPNGPKLRKVFAVLLLRANQVVEVETLADELWESKPPRNGKGTIRTHVYHLRRMLEAERATQGIAPLLMTEPAGYLIRVRPEELDSSVFVEMVSRGRSLLEAGAASDAAETLREALAMLPDRPLSNVSLGPVLSRHVTYLEEVRNRALELRIEADLRLGRHRELVAELRSLIAAHPLNEWFHARLIESLHRSGRRGEALMAYHDLRGLLDEELGLEPSEEVRLLQAEILATPTRFAPQPRHRVPAVVRAVS</sequence>
<keyword evidence="8" id="KW-1185">Reference proteome</keyword>
<evidence type="ECO:0000256" key="2">
    <source>
        <dbReference type="ARBA" id="ARBA00023015"/>
    </source>
</evidence>
<dbReference type="InterPro" id="IPR016032">
    <property type="entry name" value="Sig_transdc_resp-reg_C-effctor"/>
</dbReference>
<evidence type="ECO:0000256" key="3">
    <source>
        <dbReference type="ARBA" id="ARBA00023125"/>
    </source>
</evidence>
<dbReference type="GO" id="GO:0003677">
    <property type="term" value="F:DNA binding"/>
    <property type="evidence" value="ECO:0007669"/>
    <property type="project" value="UniProtKB-UniRule"/>
</dbReference>
<reference evidence="8" key="1">
    <citation type="submission" date="2016-03" db="EMBL/GenBank/DDBJ databases">
        <title>Complete genome sequence of the type strain Actinoalloteichus hymeniacidonis DSM 45092.</title>
        <authorList>
            <person name="Schaffert L."/>
            <person name="Albersmeier A."/>
            <person name="Winkler A."/>
            <person name="Kalinowski J."/>
            <person name="Zotchev S."/>
            <person name="Ruckert C."/>
        </authorList>
    </citation>
    <scope>NUCLEOTIDE SEQUENCE [LARGE SCALE GENOMIC DNA]</scope>
    <source>
        <strain evidence="8">HPA177(T) (DSM 45092(T))</strain>
    </source>
</reference>
<dbReference type="CDD" id="cd15831">
    <property type="entry name" value="BTAD"/>
    <property type="match status" value="1"/>
</dbReference>
<dbReference type="SMART" id="SM00862">
    <property type="entry name" value="Trans_reg_C"/>
    <property type="match status" value="1"/>
</dbReference>
<dbReference type="Proteomes" id="UP000095210">
    <property type="component" value="Chromosome"/>
</dbReference>
<dbReference type="AlphaFoldDB" id="A0AAC9HUY3"/>
<dbReference type="PANTHER" id="PTHR35807:SF1">
    <property type="entry name" value="TRANSCRIPTIONAL REGULATOR REDD"/>
    <property type="match status" value="1"/>
</dbReference>
<proteinExistence type="inferred from homology"/>
<evidence type="ECO:0000256" key="5">
    <source>
        <dbReference type="PROSITE-ProRule" id="PRU01091"/>
    </source>
</evidence>
<organism evidence="7 8">
    <name type="scientific">Actinoalloteichus hymeniacidonis</name>
    <dbReference type="NCBI Taxonomy" id="340345"/>
    <lineage>
        <taxon>Bacteria</taxon>
        <taxon>Bacillati</taxon>
        <taxon>Actinomycetota</taxon>
        <taxon>Actinomycetes</taxon>
        <taxon>Pseudonocardiales</taxon>
        <taxon>Pseudonocardiaceae</taxon>
        <taxon>Actinoalloteichus</taxon>
    </lineage>
</organism>
<dbReference type="InterPro" id="IPR051677">
    <property type="entry name" value="AfsR-DnrI-RedD_regulator"/>
</dbReference>
<evidence type="ECO:0000313" key="8">
    <source>
        <dbReference type="Proteomes" id="UP000095210"/>
    </source>
</evidence>
<dbReference type="Pfam" id="PF03704">
    <property type="entry name" value="BTAD"/>
    <property type="match status" value="1"/>
</dbReference>
<dbReference type="SMART" id="SM01043">
    <property type="entry name" value="BTAD"/>
    <property type="match status" value="1"/>
</dbReference>
<evidence type="ECO:0000256" key="4">
    <source>
        <dbReference type="ARBA" id="ARBA00023163"/>
    </source>
</evidence>
<dbReference type="PANTHER" id="PTHR35807">
    <property type="entry name" value="TRANSCRIPTIONAL REGULATOR REDD-RELATED"/>
    <property type="match status" value="1"/>
</dbReference>
<dbReference type="KEGG" id="ahm:TL08_24140"/>
<dbReference type="GO" id="GO:0000160">
    <property type="term" value="P:phosphorelay signal transduction system"/>
    <property type="evidence" value="ECO:0007669"/>
    <property type="project" value="InterPro"/>
</dbReference>
<dbReference type="PROSITE" id="PS51755">
    <property type="entry name" value="OMPR_PHOB"/>
    <property type="match status" value="1"/>
</dbReference>
<dbReference type="Gene3D" id="1.25.40.10">
    <property type="entry name" value="Tetratricopeptide repeat domain"/>
    <property type="match status" value="1"/>
</dbReference>
<dbReference type="InterPro" id="IPR001867">
    <property type="entry name" value="OmpR/PhoB-type_DNA-bd"/>
</dbReference>
<name>A0AAC9HUY3_9PSEU</name>
<dbReference type="Gene3D" id="1.10.10.10">
    <property type="entry name" value="Winged helix-like DNA-binding domain superfamily/Winged helix DNA-binding domain"/>
    <property type="match status" value="1"/>
</dbReference>
<dbReference type="InterPro" id="IPR011990">
    <property type="entry name" value="TPR-like_helical_dom_sf"/>
</dbReference>
<comment type="similarity">
    <text evidence="1">Belongs to the AfsR/DnrI/RedD regulatory family.</text>
</comment>
<dbReference type="SUPFAM" id="SSF46894">
    <property type="entry name" value="C-terminal effector domain of the bipartite response regulators"/>
    <property type="match status" value="1"/>
</dbReference>
<evidence type="ECO:0000259" key="6">
    <source>
        <dbReference type="PROSITE" id="PS51755"/>
    </source>
</evidence>
<keyword evidence="4" id="KW-0804">Transcription</keyword>
<feature type="DNA-binding region" description="OmpR/PhoB-type" evidence="5">
    <location>
        <begin position="1"/>
        <end position="98"/>
    </location>
</feature>
<protein>
    <submittedName>
        <fullName evidence="7">DNA-binding transcriptional activator of the SARP family</fullName>
    </submittedName>
</protein>
<evidence type="ECO:0000256" key="1">
    <source>
        <dbReference type="ARBA" id="ARBA00005820"/>
    </source>
</evidence>
<evidence type="ECO:0000313" key="7">
    <source>
        <dbReference type="EMBL" id="AOS65606.1"/>
    </source>
</evidence>
<dbReference type="EMBL" id="CP014859">
    <property type="protein sequence ID" value="AOS65606.1"/>
    <property type="molecule type" value="Genomic_DNA"/>
</dbReference>
<dbReference type="InterPro" id="IPR005158">
    <property type="entry name" value="BTAD"/>
</dbReference>
<gene>
    <name evidence="7" type="ORF">TL08_24140</name>
</gene>
<dbReference type="GO" id="GO:0006355">
    <property type="term" value="P:regulation of DNA-templated transcription"/>
    <property type="evidence" value="ECO:0007669"/>
    <property type="project" value="InterPro"/>
</dbReference>
<keyword evidence="3 5" id="KW-0238">DNA-binding</keyword>
<keyword evidence="2" id="KW-0805">Transcription regulation</keyword>
<dbReference type="SUPFAM" id="SSF48452">
    <property type="entry name" value="TPR-like"/>
    <property type="match status" value="1"/>
</dbReference>
<dbReference type="RefSeq" id="WP_069852285.1">
    <property type="nucleotide sequence ID" value="NZ_CP014859.1"/>
</dbReference>
<dbReference type="InterPro" id="IPR036388">
    <property type="entry name" value="WH-like_DNA-bd_sf"/>
</dbReference>